<evidence type="ECO:0000313" key="2">
    <source>
        <dbReference type="Proteomes" id="UP000275408"/>
    </source>
</evidence>
<organism evidence="1 2">
    <name type="scientific">Pocillopora damicornis</name>
    <name type="common">Cauliflower coral</name>
    <name type="synonym">Millepora damicornis</name>
    <dbReference type="NCBI Taxonomy" id="46731"/>
    <lineage>
        <taxon>Eukaryota</taxon>
        <taxon>Metazoa</taxon>
        <taxon>Cnidaria</taxon>
        <taxon>Anthozoa</taxon>
        <taxon>Hexacorallia</taxon>
        <taxon>Scleractinia</taxon>
        <taxon>Astrocoeniina</taxon>
        <taxon>Pocilloporidae</taxon>
        <taxon>Pocillopora</taxon>
    </lineage>
</organism>
<comment type="caution">
    <text evidence="1">The sequence shown here is derived from an EMBL/GenBank/DDBJ whole genome shotgun (WGS) entry which is preliminary data.</text>
</comment>
<name>A0A3M6UK53_POCDA</name>
<dbReference type="AlphaFoldDB" id="A0A3M6UK53"/>
<gene>
    <name evidence="1" type="ORF">pdam_00024729</name>
</gene>
<reference evidence="1 2" key="1">
    <citation type="journal article" date="2018" name="Sci. Rep.">
        <title>Comparative analysis of the Pocillopora damicornis genome highlights role of immune system in coral evolution.</title>
        <authorList>
            <person name="Cunning R."/>
            <person name="Bay R.A."/>
            <person name="Gillette P."/>
            <person name="Baker A.C."/>
            <person name="Traylor-Knowles N."/>
        </authorList>
    </citation>
    <scope>NUCLEOTIDE SEQUENCE [LARGE SCALE GENOMIC DNA]</scope>
    <source>
        <strain evidence="1">RSMAS</strain>
        <tissue evidence="1">Whole animal</tissue>
    </source>
</reference>
<sequence length="69" mass="8327">MNERRGWYLLKAALKALYDEHWPRNLRLEASCLRSSEKDEKLLDSLWDVCKSAQDMLQKREEQEMTIKK</sequence>
<keyword evidence="2" id="KW-1185">Reference proteome</keyword>
<protein>
    <submittedName>
        <fullName evidence="1">Uncharacterized protein</fullName>
    </submittedName>
</protein>
<proteinExistence type="predicted"/>
<dbReference type="EMBL" id="RCHS01001380">
    <property type="protein sequence ID" value="RMX53904.1"/>
    <property type="molecule type" value="Genomic_DNA"/>
</dbReference>
<accession>A0A3M6UK53</accession>
<dbReference type="Proteomes" id="UP000275408">
    <property type="component" value="Unassembled WGS sequence"/>
</dbReference>
<evidence type="ECO:0000313" key="1">
    <source>
        <dbReference type="EMBL" id="RMX53904.1"/>
    </source>
</evidence>